<feature type="non-terminal residue" evidence="3">
    <location>
        <position position="223"/>
    </location>
</feature>
<dbReference type="InterPro" id="IPR036365">
    <property type="entry name" value="PGBD-like_sf"/>
</dbReference>
<dbReference type="EMBL" id="FOTR01000011">
    <property type="protein sequence ID" value="SFM27129.1"/>
    <property type="molecule type" value="Genomic_DNA"/>
</dbReference>
<feature type="region of interest" description="Disordered" evidence="1">
    <location>
        <begin position="36"/>
        <end position="115"/>
    </location>
</feature>
<dbReference type="InterPro" id="IPR036366">
    <property type="entry name" value="PGBDSf"/>
</dbReference>
<dbReference type="Proteomes" id="UP000198565">
    <property type="component" value="Unassembled WGS sequence"/>
</dbReference>
<evidence type="ECO:0000256" key="1">
    <source>
        <dbReference type="SAM" id="MobiDB-lite"/>
    </source>
</evidence>
<keyword evidence="4" id="KW-1185">Reference proteome</keyword>
<name>A0A1I4PH58_9BACI</name>
<dbReference type="AlphaFoldDB" id="A0A1I4PH58"/>
<organism evidence="3 4">
    <name type="scientific">Gracilibacillus orientalis</name>
    <dbReference type="NCBI Taxonomy" id="334253"/>
    <lineage>
        <taxon>Bacteria</taxon>
        <taxon>Bacillati</taxon>
        <taxon>Bacillota</taxon>
        <taxon>Bacilli</taxon>
        <taxon>Bacillales</taxon>
        <taxon>Bacillaceae</taxon>
        <taxon>Gracilibacillus</taxon>
    </lineage>
</organism>
<feature type="domain" description="Peptidoglycan binding-like" evidence="2">
    <location>
        <begin position="132"/>
        <end position="183"/>
    </location>
</feature>
<dbReference type="STRING" id="334253.SAMN04487943_11173"/>
<dbReference type="InterPro" id="IPR002477">
    <property type="entry name" value="Peptidoglycan-bd-like"/>
</dbReference>
<gene>
    <name evidence="3" type="ORF">SAMN04487943_11173</name>
</gene>
<feature type="compositionally biased region" description="Basic and acidic residues" evidence="1">
    <location>
        <begin position="106"/>
        <end position="115"/>
    </location>
</feature>
<evidence type="ECO:0000313" key="4">
    <source>
        <dbReference type="Proteomes" id="UP000198565"/>
    </source>
</evidence>
<dbReference type="RefSeq" id="WP_139220284.1">
    <property type="nucleotide sequence ID" value="NZ_FOTR01000011.1"/>
</dbReference>
<dbReference type="SUPFAM" id="SSF47090">
    <property type="entry name" value="PGBD-like"/>
    <property type="match status" value="1"/>
</dbReference>
<proteinExistence type="predicted"/>
<feature type="compositionally biased region" description="Basic and acidic residues" evidence="1">
    <location>
        <begin position="50"/>
        <end position="61"/>
    </location>
</feature>
<feature type="compositionally biased region" description="Basic and acidic residues" evidence="1">
    <location>
        <begin position="73"/>
        <end position="99"/>
    </location>
</feature>
<reference evidence="4" key="1">
    <citation type="submission" date="2016-10" db="EMBL/GenBank/DDBJ databases">
        <authorList>
            <person name="Varghese N."/>
            <person name="Submissions S."/>
        </authorList>
    </citation>
    <scope>NUCLEOTIDE SEQUENCE [LARGE SCALE GENOMIC DNA]</scope>
    <source>
        <strain evidence="4">CGMCC 1.4250</strain>
    </source>
</reference>
<protein>
    <submittedName>
        <fullName evidence="3">Putative peptidoglycan binding domain-containing protein</fullName>
    </submittedName>
</protein>
<evidence type="ECO:0000259" key="2">
    <source>
        <dbReference type="Pfam" id="PF01471"/>
    </source>
</evidence>
<dbReference type="Gene3D" id="1.10.101.10">
    <property type="entry name" value="PGBD-like superfamily/PGBD"/>
    <property type="match status" value="1"/>
</dbReference>
<dbReference type="Pfam" id="PF01471">
    <property type="entry name" value="PG_binding_1"/>
    <property type="match status" value="1"/>
</dbReference>
<sequence length="223" mass="25049">MGATLSRVFFIFTFAMLISLYNSSFISAEEAQKTNELKEVVAEEQQESESAEKGSSEDKSQGTESVEEQQEESVEKEVSEGDKENASQGETSEKEKQEPVEEETEEIKKDKTSEDKIEEATITVQEDISWVIPLKENLTRLGFGGMNINDTYGSFTAQRVGEFQTYYGLKVNKEADEATLAKIDDISSSPFQEGETHDDTIELKRLLTWLGYGNMNINEIYGS</sequence>
<accession>A0A1I4PH58</accession>
<evidence type="ECO:0000313" key="3">
    <source>
        <dbReference type="EMBL" id="SFM27129.1"/>
    </source>
</evidence>